<keyword evidence="5 8" id="KW-0812">Transmembrane</keyword>
<name>A0A223KWP5_9BACI</name>
<feature type="transmembrane region" description="Helical" evidence="8">
    <location>
        <begin position="257"/>
        <end position="279"/>
    </location>
</feature>
<dbReference type="InterPro" id="IPR004706">
    <property type="entry name" value="Arsenical-R_Acr3"/>
</dbReference>
<protein>
    <submittedName>
        <fullName evidence="9">Arsenic resistance protein</fullName>
    </submittedName>
</protein>
<keyword evidence="3" id="KW-0813">Transport</keyword>
<evidence type="ECO:0000256" key="8">
    <source>
        <dbReference type="SAM" id="Phobius"/>
    </source>
</evidence>
<dbReference type="Pfam" id="PF01758">
    <property type="entry name" value="SBF"/>
    <property type="match status" value="1"/>
</dbReference>
<dbReference type="InterPro" id="IPR038770">
    <property type="entry name" value="Na+/solute_symporter_sf"/>
</dbReference>
<feature type="transmembrane region" description="Helical" evidence="8">
    <location>
        <begin position="66"/>
        <end position="88"/>
    </location>
</feature>
<sequence length="318" mass="35850">MVGIFEKLYTILILIAVALGLILGQVSNIAMHADKIIMPLLIIMLYVTFLQIPIKDIRNSFLNRKFTITSVAMNFVLTPLLAWVLAAIFLGDNYALWLGFIMLMVTPCTDWYIIFTGIAKGNISLSTSILPLNLLLQLLLLPLYLFIFSGTVGVVDFQLVMESIILVLIIPFVLAFLTRQYLLRNRKERLIEKWSSLPIFFLCLAIVAMFASQGSLLLDNVNLLVKLMIPIVVFFFINFIIGRFIGSLLHFKREKTVSLNFTTLARNSPVALAIALTAFPHEPLIALVLILGPLIELPLLSIISYLILFIDRKKRIPV</sequence>
<feature type="transmembrane region" description="Helical" evidence="8">
    <location>
        <begin position="159"/>
        <end position="178"/>
    </location>
</feature>
<keyword evidence="4" id="KW-1003">Cell membrane</keyword>
<dbReference type="AlphaFoldDB" id="A0A223KWP5"/>
<evidence type="ECO:0000313" key="9">
    <source>
        <dbReference type="EMBL" id="AST93890.1"/>
    </source>
</evidence>
<dbReference type="EMBL" id="CP018866">
    <property type="protein sequence ID" value="AST93890.1"/>
    <property type="molecule type" value="Genomic_DNA"/>
</dbReference>
<evidence type="ECO:0000313" key="10">
    <source>
        <dbReference type="Proteomes" id="UP000215224"/>
    </source>
</evidence>
<dbReference type="Gene3D" id="1.20.1530.20">
    <property type="match status" value="1"/>
</dbReference>
<feature type="transmembrane region" description="Helical" evidence="8">
    <location>
        <begin position="224"/>
        <end position="245"/>
    </location>
</feature>
<dbReference type="STRING" id="1314751.GCA_001591425_01241"/>
<evidence type="ECO:0000256" key="3">
    <source>
        <dbReference type="ARBA" id="ARBA00022448"/>
    </source>
</evidence>
<dbReference type="GO" id="GO:0015104">
    <property type="term" value="F:antimonite transmembrane transporter activity"/>
    <property type="evidence" value="ECO:0007669"/>
    <property type="project" value="TreeGrafter"/>
</dbReference>
<reference evidence="9 10" key="1">
    <citation type="submission" date="2016-12" db="EMBL/GenBank/DDBJ databases">
        <title>The whole genome sequencing and assembly of Bacillus cohnii DSM 6307T strain.</title>
        <authorList>
            <person name="Lee Y.-J."/>
            <person name="Yi H."/>
            <person name="Bahn Y.-S."/>
            <person name="Kim J.F."/>
            <person name="Lee D.-W."/>
        </authorList>
    </citation>
    <scope>NUCLEOTIDE SEQUENCE [LARGE SCALE GENOMIC DNA]</scope>
    <source>
        <strain evidence="9 10">DSM 6307</strain>
    </source>
</reference>
<evidence type="ECO:0000256" key="6">
    <source>
        <dbReference type="ARBA" id="ARBA00022989"/>
    </source>
</evidence>
<evidence type="ECO:0000256" key="2">
    <source>
        <dbReference type="ARBA" id="ARBA00010110"/>
    </source>
</evidence>
<evidence type="ECO:0000256" key="1">
    <source>
        <dbReference type="ARBA" id="ARBA00004651"/>
    </source>
</evidence>
<dbReference type="PANTHER" id="PTHR43057">
    <property type="entry name" value="ARSENITE EFFLUX TRANSPORTER"/>
    <property type="match status" value="1"/>
</dbReference>
<evidence type="ECO:0000256" key="7">
    <source>
        <dbReference type="ARBA" id="ARBA00023136"/>
    </source>
</evidence>
<dbReference type="GO" id="GO:0005886">
    <property type="term" value="C:plasma membrane"/>
    <property type="evidence" value="ECO:0007669"/>
    <property type="project" value="UniProtKB-SubCell"/>
</dbReference>
<comment type="subcellular location">
    <subcellularLocation>
        <location evidence="1">Cell membrane</location>
        <topology evidence="1">Multi-pass membrane protein</topology>
    </subcellularLocation>
</comment>
<feature type="transmembrane region" description="Helical" evidence="8">
    <location>
        <begin position="36"/>
        <end position="54"/>
    </location>
</feature>
<feature type="transmembrane region" description="Helical" evidence="8">
    <location>
        <begin position="9"/>
        <end position="30"/>
    </location>
</feature>
<dbReference type="PANTHER" id="PTHR43057:SF1">
    <property type="entry name" value="ARSENICAL-RESISTANCE PROTEIN 3"/>
    <property type="match status" value="1"/>
</dbReference>
<feature type="transmembrane region" description="Helical" evidence="8">
    <location>
        <begin position="199"/>
        <end position="218"/>
    </location>
</feature>
<evidence type="ECO:0000256" key="4">
    <source>
        <dbReference type="ARBA" id="ARBA00022475"/>
    </source>
</evidence>
<accession>A0A223KWP5</accession>
<dbReference type="KEGG" id="bcoh:BC6307_22730"/>
<dbReference type="GO" id="GO:0015297">
    <property type="term" value="F:antiporter activity"/>
    <property type="evidence" value="ECO:0007669"/>
    <property type="project" value="InterPro"/>
</dbReference>
<keyword evidence="7 8" id="KW-0472">Membrane</keyword>
<organism evidence="9 10">
    <name type="scientific">Sutcliffiella cohnii</name>
    <dbReference type="NCBI Taxonomy" id="33932"/>
    <lineage>
        <taxon>Bacteria</taxon>
        <taxon>Bacillati</taxon>
        <taxon>Bacillota</taxon>
        <taxon>Bacilli</taxon>
        <taxon>Bacillales</taxon>
        <taxon>Bacillaceae</taxon>
        <taxon>Sutcliffiella</taxon>
    </lineage>
</organism>
<feature type="transmembrane region" description="Helical" evidence="8">
    <location>
        <begin position="127"/>
        <end position="147"/>
    </location>
</feature>
<proteinExistence type="inferred from homology"/>
<gene>
    <name evidence="9" type="ORF">BC6307_22730</name>
</gene>
<comment type="similarity">
    <text evidence="2">Belongs to the arsenical resistance-3 (ACR3) (TC 2.A.59) family.</text>
</comment>
<keyword evidence="10" id="KW-1185">Reference proteome</keyword>
<evidence type="ECO:0000256" key="5">
    <source>
        <dbReference type="ARBA" id="ARBA00022692"/>
    </source>
</evidence>
<feature type="transmembrane region" description="Helical" evidence="8">
    <location>
        <begin position="94"/>
        <end position="115"/>
    </location>
</feature>
<dbReference type="GO" id="GO:0015105">
    <property type="term" value="F:arsenite transmembrane transporter activity"/>
    <property type="evidence" value="ECO:0007669"/>
    <property type="project" value="TreeGrafter"/>
</dbReference>
<dbReference type="InterPro" id="IPR002657">
    <property type="entry name" value="BilAc:Na_symport/Acr3"/>
</dbReference>
<dbReference type="Proteomes" id="UP000215224">
    <property type="component" value="Chromosome"/>
</dbReference>
<keyword evidence="6 8" id="KW-1133">Transmembrane helix</keyword>
<feature type="transmembrane region" description="Helical" evidence="8">
    <location>
        <begin position="285"/>
        <end position="310"/>
    </location>
</feature>